<feature type="compositionally biased region" description="Basic residues" evidence="1">
    <location>
        <begin position="1"/>
        <end position="10"/>
    </location>
</feature>
<comment type="caution">
    <text evidence="2">The sequence shown here is derived from an EMBL/GenBank/DDBJ whole genome shotgun (WGS) entry which is preliminary data.</text>
</comment>
<proteinExistence type="predicted"/>
<reference evidence="2" key="1">
    <citation type="submission" date="2020-10" db="EMBL/GenBank/DDBJ databases">
        <authorList>
            <person name="Kikuchi T."/>
        </authorList>
    </citation>
    <scope>NUCLEOTIDE SEQUENCE</scope>
    <source>
        <strain evidence="2">NKZ352</strain>
    </source>
</reference>
<dbReference type="Proteomes" id="UP000835052">
    <property type="component" value="Unassembled WGS sequence"/>
</dbReference>
<dbReference type="EMBL" id="CAJGYM010000210">
    <property type="protein sequence ID" value="CAD6199863.1"/>
    <property type="molecule type" value="Genomic_DNA"/>
</dbReference>
<evidence type="ECO:0000256" key="1">
    <source>
        <dbReference type="SAM" id="MobiDB-lite"/>
    </source>
</evidence>
<protein>
    <submittedName>
        <fullName evidence="2">Uncharacterized protein</fullName>
    </submittedName>
</protein>
<feature type="region of interest" description="Disordered" evidence="1">
    <location>
        <begin position="1"/>
        <end position="38"/>
    </location>
</feature>
<keyword evidence="3" id="KW-1185">Reference proteome</keyword>
<dbReference type="AlphaFoldDB" id="A0A8S1HT58"/>
<evidence type="ECO:0000313" key="2">
    <source>
        <dbReference type="EMBL" id="CAD6199863.1"/>
    </source>
</evidence>
<evidence type="ECO:0000313" key="3">
    <source>
        <dbReference type="Proteomes" id="UP000835052"/>
    </source>
</evidence>
<sequence length="209" mass="24299">MVNNRNKYRLGKYSSKVSKKPLTSSRRNSTSSRGRRRRQVTVRPLLYTEIWTPGLQETVDVVKKPPHVFKKPSTYFLKTTQFLNLNVLHEVVNFKKPFDIIFPLKRRPHVFKKLSRADGGGIALIAGRDVIRSDNVVISSHRPRPATFGPRHRTVSLIGKRTRAAATWRQSFSSCWKGALRKLRTSTQDFLFAWEERKKELELDQQQKI</sequence>
<accession>A0A8S1HT58</accession>
<name>A0A8S1HT58_9PELO</name>
<gene>
    <name evidence="2" type="ORF">CAUJ_LOCUS15762</name>
</gene>
<organism evidence="2 3">
    <name type="scientific">Caenorhabditis auriculariae</name>
    <dbReference type="NCBI Taxonomy" id="2777116"/>
    <lineage>
        <taxon>Eukaryota</taxon>
        <taxon>Metazoa</taxon>
        <taxon>Ecdysozoa</taxon>
        <taxon>Nematoda</taxon>
        <taxon>Chromadorea</taxon>
        <taxon>Rhabditida</taxon>
        <taxon>Rhabditina</taxon>
        <taxon>Rhabditomorpha</taxon>
        <taxon>Rhabditoidea</taxon>
        <taxon>Rhabditidae</taxon>
        <taxon>Peloderinae</taxon>
        <taxon>Caenorhabditis</taxon>
    </lineage>
</organism>